<keyword evidence="6" id="KW-0472">Membrane</keyword>
<dbReference type="InterPro" id="IPR005565">
    <property type="entry name" value="Hemolysn_activator_HlyB_C"/>
</dbReference>
<keyword evidence="5" id="KW-0813">Transport</keyword>
<comment type="subcellular location">
    <subcellularLocation>
        <location evidence="1">Cell outer membrane</location>
    </subcellularLocation>
</comment>
<dbReference type="InterPro" id="IPR035251">
    <property type="entry name" value="ShlB_POTRA"/>
</dbReference>
<name>A0A433SG63_9BURK</name>
<dbReference type="PANTHER" id="PTHR34597">
    <property type="entry name" value="SLR1661 PROTEIN"/>
    <property type="match status" value="1"/>
</dbReference>
<dbReference type="GO" id="GO:0006811">
    <property type="term" value="P:monoatomic ion transport"/>
    <property type="evidence" value="ECO:0007669"/>
    <property type="project" value="UniProtKB-KW"/>
</dbReference>
<evidence type="ECO:0000313" key="11">
    <source>
        <dbReference type="EMBL" id="RUS67728.1"/>
    </source>
</evidence>
<dbReference type="PIRSF" id="PIRSF029745">
    <property type="entry name" value="FhaC"/>
    <property type="match status" value="1"/>
</dbReference>
<evidence type="ECO:0000256" key="1">
    <source>
        <dbReference type="ARBA" id="ARBA00004442"/>
    </source>
</evidence>
<evidence type="ECO:0000256" key="4">
    <source>
        <dbReference type="ARBA" id="ARBA00022692"/>
    </source>
</evidence>
<evidence type="ECO:0000256" key="7">
    <source>
        <dbReference type="ARBA" id="ARBA00023237"/>
    </source>
</evidence>
<sequence>MRLLFFRDFITFNVFIIFCVLISHAFAQGRIPDFSASELQLQQQRERELREQMESIPNVQLDTREQQEQPNVRLPQTEEPCFDIQTLQLTGELSDRFQWALRAANKDAQGKDDIATNRCLSSQGINIVMGRIQNAIIQRGYVTTRVVAPEQDLASGTLSLVVIPGYVHQIRWADEMSGKTASWRTALPMREGDLLNLRDLEQGLEMLKRVPTAEADIQIEPGDDPGQSDLVITRSQRFPFRLNVSIDDGGSKSTGRYQGGLTFSYDNWLNLNDLFYISLNHDIGDANGGGSRGHTIHYSVPFRGNWLFSVNGSYYHYDQLIQGINQQYKYSGNSRNFDMSVSRRLFRTSTIRTNVYFKGWTRNSHNYIEDTEIEVQRRRTSGWEIGADYRQYLGNSILNAGLSYRRGTGANRAIRAPEEAYGGGTSRMEIINLNATLSAPVQIANQSFRYFGTLRSQWNGTPLTSQDQFSIGGRYTVRGFDGRVNLMGDRGWLIRNDFGWIVPNTNHELYLGVDYGEVSGPATQYQVGRSLSGAVIGLRGSIATTQYGYFSYDVFTGTWLKKPSGFEASKYVAGFNLNLAF</sequence>
<keyword evidence="4" id="KW-0812">Transmembrane</keyword>
<evidence type="ECO:0000256" key="3">
    <source>
        <dbReference type="ARBA" id="ARBA00022452"/>
    </source>
</evidence>
<organism evidence="11 12">
    <name type="scientific">Saezia sanguinis</name>
    <dbReference type="NCBI Taxonomy" id="1965230"/>
    <lineage>
        <taxon>Bacteria</taxon>
        <taxon>Pseudomonadati</taxon>
        <taxon>Pseudomonadota</taxon>
        <taxon>Betaproteobacteria</taxon>
        <taxon>Burkholderiales</taxon>
        <taxon>Saeziaceae</taxon>
        <taxon>Saezia</taxon>
    </lineage>
</organism>
<comment type="similarity">
    <text evidence="2">Belongs to the TPS (TC 1.B.20) family.</text>
</comment>
<dbReference type="PANTHER" id="PTHR34597:SF3">
    <property type="entry name" value="OUTER MEMBRANE TRANSPORTER CDIB"/>
    <property type="match status" value="1"/>
</dbReference>
<evidence type="ECO:0000256" key="6">
    <source>
        <dbReference type="ARBA" id="ARBA00023136"/>
    </source>
</evidence>
<accession>A0A433SG63</accession>
<dbReference type="Proteomes" id="UP000286947">
    <property type="component" value="Unassembled WGS sequence"/>
</dbReference>
<keyword evidence="5" id="KW-0406">Ion transport</keyword>
<dbReference type="GO" id="GO:0008320">
    <property type="term" value="F:protein transmembrane transporter activity"/>
    <property type="evidence" value="ECO:0007669"/>
    <property type="project" value="TreeGrafter"/>
</dbReference>
<dbReference type="EMBL" id="PQSP01000001">
    <property type="protein sequence ID" value="RUS67728.1"/>
    <property type="molecule type" value="Genomic_DNA"/>
</dbReference>
<evidence type="ECO:0000313" key="12">
    <source>
        <dbReference type="Proteomes" id="UP000286947"/>
    </source>
</evidence>
<evidence type="ECO:0000259" key="8">
    <source>
        <dbReference type="Pfam" id="PF03865"/>
    </source>
</evidence>
<dbReference type="InterPro" id="IPR027282">
    <property type="entry name" value="TPS"/>
</dbReference>
<dbReference type="Pfam" id="PF17287">
    <property type="entry name" value="POTRA_3"/>
    <property type="match status" value="1"/>
</dbReference>
<comment type="caution">
    <text evidence="11">The sequence shown here is derived from an EMBL/GenBank/DDBJ whole genome shotgun (WGS) entry which is preliminary data.</text>
</comment>
<keyword evidence="3" id="KW-1134">Transmembrane beta strand</keyword>
<gene>
    <name evidence="11" type="primary">shlB_2</name>
    <name evidence="11" type="ORF">CUZ56_00205</name>
</gene>
<proteinExistence type="inferred from homology"/>
<feature type="domain" description="Polypeptide-transport-associated ShlB-type" evidence="9">
    <location>
        <begin position="115"/>
        <end position="165"/>
    </location>
</feature>
<dbReference type="Gene3D" id="3.10.20.310">
    <property type="entry name" value="membrane protein fhac"/>
    <property type="match status" value="1"/>
</dbReference>
<keyword evidence="12" id="KW-1185">Reference proteome</keyword>
<dbReference type="OrthoDB" id="290122at2"/>
<dbReference type="GO" id="GO:0046819">
    <property type="term" value="P:protein secretion by the type V secretion system"/>
    <property type="evidence" value="ECO:0007669"/>
    <property type="project" value="TreeGrafter"/>
</dbReference>
<keyword evidence="7" id="KW-0998">Cell outer membrane</keyword>
<dbReference type="FunFam" id="2.40.160.50:FF:000009">
    <property type="entry name" value="Putative hemolysin activator protein"/>
    <property type="match status" value="1"/>
</dbReference>
<dbReference type="GO" id="GO:0009279">
    <property type="term" value="C:cell outer membrane"/>
    <property type="evidence" value="ECO:0007669"/>
    <property type="project" value="UniProtKB-SubCell"/>
</dbReference>
<evidence type="ECO:0000256" key="2">
    <source>
        <dbReference type="ARBA" id="ARBA00009055"/>
    </source>
</evidence>
<feature type="domain" description="Haemolysin activator HlyB C-terminal" evidence="8">
    <location>
        <begin position="226"/>
        <end position="540"/>
    </location>
</feature>
<dbReference type="InterPro" id="IPR051544">
    <property type="entry name" value="TPS_OM_transporter"/>
</dbReference>
<reference evidence="11 12" key="1">
    <citation type="submission" date="2018-01" db="EMBL/GenBank/DDBJ databases">
        <title>Saezia sanguinis gen. nov., sp. nov., in the order Burkholderiales isolated from human blood.</title>
        <authorList>
            <person name="Medina-Pascual M.J."/>
            <person name="Valdezate S."/>
            <person name="Monzon S."/>
            <person name="Cuesta I."/>
            <person name="Carrasco G."/>
            <person name="Villalon P."/>
            <person name="Saez-Nieto J.A."/>
        </authorList>
    </citation>
    <scope>NUCLEOTIDE SEQUENCE [LARGE SCALE GENOMIC DNA]</scope>
    <source>
        <strain evidence="11 12">CNM695-12</strain>
    </source>
</reference>
<dbReference type="Gene3D" id="2.40.160.50">
    <property type="entry name" value="membrane protein fhac: a member of the omp85/tpsb transporter family"/>
    <property type="match status" value="1"/>
</dbReference>
<evidence type="ECO:0000259" key="9">
    <source>
        <dbReference type="Pfam" id="PF08479"/>
    </source>
</evidence>
<dbReference type="Pfam" id="PF03865">
    <property type="entry name" value="ShlB"/>
    <property type="match status" value="1"/>
</dbReference>
<evidence type="ECO:0000256" key="5">
    <source>
        <dbReference type="ARBA" id="ARBA00023065"/>
    </source>
</evidence>
<feature type="domain" description="ShlB POTRA" evidence="10">
    <location>
        <begin position="167"/>
        <end position="221"/>
    </location>
</feature>
<dbReference type="GO" id="GO:0098046">
    <property type="term" value="C:type V protein secretion system complex"/>
    <property type="evidence" value="ECO:0007669"/>
    <property type="project" value="TreeGrafter"/>
</dbReference>
<dbReference type="AlphaFoldDB" id="A0A433SG63"/>
<dbReference type="InterPro" id="IPR013686">
    <property type="entry name" value="Polypept-transport_assoc_ShlB"/>
</dbReference>
<protein>
    <submittedName>
        <fullName evidence="11">Hemolysin transporter protein ShlB</fullName>
    </submittedName>
</protein>
<dbReference type="Pfam" id="PF08479">
    <property type="entry name" value="POTRA_2"/>
    <property type="match status" value="1"/>
</dbReference>
<evidence type="ECO:0000259" key="10">
    <source>
        <dbReference type="Pfam" id="PF17287"/>
    </source>
</evidence>